<dbReference type="EMBL" id="CM020619">
    <property type="protein sequence ID" value="KAK1864709.1"/>
    <property type="molecule type" value="Genomic_DNA"/>
</dbReference>
<evidence type="ECO:0000313" key="2">
    <source>
        <dbReference type="Proteomes" id="UP000798662"/>
    </source>
</evidence>
<reference evidence="1" key="1">
    <citation type="submission" date="2019-11" db="EMBL/GenBank/DDBJ databases">
        <title>Nori genome reveals adaptations in red seaweeds to the harsh intertidal environment.</title>
        <authorList>
            <person name="Wang D."/>
            <person name="Mao Y."/>
        </authorList>
    </citation>
    <scope>NUCLEOTIDE SEQUENCE</scope>
    <source>
        <tissue evidence="1">Gametophyte</tissue>
    </source>
</reference>
<proteinExistence type="predicted"/>
<evidence type="ECO:0000313" key="1">
    <source>
        <dbReference type="EMBL" id="KAK1864709.1"/>
    </source>
</evidence>
<dbReference type="Proteomes" id="UP000798662">
    <property type="component" value="Chromosome 2"/>
</dbReference>
<name>A0ACC3C306_PYRYE</name>
<sequence length="221" mass="21423">MLTGALVGAVTAPLDVLAASSLASAGVAGGGGGSAGAAAAAAGWRSVVATRGVGGLFGGARGFGGKVAWEAANSGIFFVVYEALMGLGEEDEGPPQSTGVALLLSCLSSPPAPIYGGGHAAVASGREAAPPPAPALGPVDAAARSMPPQVCQRWAACGLPWAEVVASGAGTLGGVTRGELFVRSVRCTSCCQVSALRRVDSISLTHEALTAAAWELGSAAP</sequence>
<protein>
    <submittedName>
        <fullName evidence="1">Uncharacterized protein</fullName>
    </submittedName>
</protein>
<accession>A0ACC3C306</accession>
<keyword evidence="2" id="KW-1185">Reference proteome</keyword>
<comment type="caution">
    <text evidence="1">The sequence shown here is derived from an EMBL/GenBank/DDBJ whole genome shotgun (WGS) entry which is preliminary data.</text>
</comment>
<gene>
    <name evidence="1" type="ORF">I4F81_007253</name>
</gene>
<organism evidence="1 2">
    <name type="scientific">Pyropia yezoensis</name>
    <name type="common">Susabi-nori</name>
    <name type="synonym">Porphyra yezoensis</name>
    <dbReference type="NCBI Taxonomy" id="2788"/>
    <lineage>
        <taxon>Eukaryota</taxon>
        <taxon>Rhodophyta</taxon>
        <taxon>Bangiophyceae</taxon>
        <taxon>Bangiales</taxon>
        <taxon>Bangiaceae</taxon>
        <taxon>Pyropia</taxon>
    </lineage>
</organism>